<dbReference type="EMBL" id="LT670818">
    <property type="protein sequence ID" value="SHH58516.1"/>
    <property type="molecule type" value="Genomic_DNA"/>
</dbReference>
<feature type="chain" id="PRO_5012861420" evidence="1">
    <location>
        <begin position="24"/>
        <end position="93"/>
    </location>
</feature>
<dbReference type="Proteomes" id="UP000190675">
    <property type="component" value="Chromosome I"/>
</dbReference>
<name>A0A1M5U6N6_9BRAD</name>
<sequence length="93" mass="9966">MTRFKVLHAFAILSILIATEAQAHGIGGREVAAPPWSAACMTDQGPSVCGEPMWIYGTIGDRAGTALSPEPNVPHRNEGYKPHIDWPANMILG</sequence>
<feature type="signal peptide" evidence="1">
    <location>
        <begin position="1"/>
        <end position="23"/>
    </location>
</feature>
<organism evidence="2 3">
    <name type="scientific">Bradyrhizobium erythrophlei</name>
    <dbReference type="NCBI Taxonomy" id="1437360"/>
    <lineage>
        <taxon>Bacteria</taxon>
        <taxon>Pseudomonadati</taxon>
        <taxon>Pseudomonadota</taxon>
        <taxon>Alphaproteobacteria</taxon>
        <taxon>Hyphomicrobiales</taxon>
        <taxon>Nitrobacteraceae</taxon>
        <taxon>Bradyrhizobium</taxon>
    </lineage>
</organism>
<evidence type="ECO:0000313" key="2">
    <source>
        <dbReference type="EMBL" id="SHH58516.1"/>
    </source>
</evidence>
<keyword evidence="1" id="KW-0732">Signal</keyword>
<accession>A0A1M5U6N6</accession>
<protein>
    <submittedName>
        <fullName evidence="2">Uncharacterized protein</fullName>
    </submittedName>
</protein>
<dbReference type="AlphaFoldDB" id="A0A1M5U6N6"/>
<evidence type="ECO:0000313" key="3">
    <source>
        <dbReference type="Proteomes" id="UP000190675"/>
    </source>
</evidence>
<reference evidence="2 3" key="1">
    <citation type="submission" date="2016-11" db="EMBL/GenBank/DDBJ databases">
        <authorList>
            <person name="Jaros S."/>
            <person name="Januszkiewicz K."/>
            <person name="Wedrychowicz H."/>
        </authorList>
    </citation>
    <scope>NUCLEOTIDE SEQUENCE [LARGE SCALE GENOMIC DNA]</scope>
    <source>
        <strain evidence="2 3">GAS242</strain>
    </source>
</reference>
<gene>
    <name evidence="2" type="ORF">SAMN05444169_8199</name>
</gene>
<evidence type="ECO:0000256" key="1">
    <source>
        <dbReference type="SAM" id="SignalP"/>
    </source>
</evidence>
<proteinExistence type="predicted"/>